<name>A0A9Q3FAW3_9BASI</name>
<dbReference type="EMBL" id="AVOT02040651">
    <property type="protein sequence ID" value="MBW0535889.1"/>
    <property type="molecule type" value="Genomic_DNA"/>
</dbReference>
<proteinExistence type="predicted"/>
<evidence type="ECO:0000313" key="2">
    <source>
        <dbReference type="Proteomes" id="UP000765509"/>
    </source>
</evidence>
<gene>
    <name evidence="1" type="ORF">O181_075604</name>
</gene>
<sequence>MESWPLPEENTWSMDTDISWIEEREVWANYNNTQEESEYPEWFLQRKPEPCPDISTIILPYIEFEDIFEKEESPLETVISHPWKELPGFNLTKYEFLELLTWDGVEGNLGNPYWNEILEMDEHLRKSLFWRTWECQDWFNLQDFQIKNGTISKISGNYTVKNTIWDFHWEETLIPAILSLKGGAIELNTEDWNTFCQEYLFKALKREKLRGGKFIKQELVKEIFGWRNRIQRNKSHLLSAYFFVSI</sequence>
<evidence type="ECO:0000313" key="1">
    <source>
        <dbReference type="EMBL" id="MBW0535889.1"/>
    </source>
</evidence>
<organism evidence="1 2">
    <name type="scientific">Austropuccinia psidii MF-1</name>
    <dbReference type="NCBI Taxonomy" id="1389203"/>
    <lineage>
        <taxon>Eukaryota</taxon>
        <taxon>Fungi</taxon>
        <taxon>Dikarya</taxon>
        <taxon>Basidiomycota</taxon>
        <taxon>Pucciniomycotina</taxon>
        <taxon>Pucciniomycetes</taxon>
        <taxon>Pucciniales</taxon>
        <taxon>Sphaerophragmiaceae</taxon>
        <taxon>Austropuccinia</taxon>
    </lineage>
</organism>
<accession>A0A9Q3FAW3</accession>
<dbReference type="Proteomes" id="UP000765509">
    <property type="component" value="Unassembled WGS sequence"/>
</dbReference>
<comment type="caution">
    <text evidence="1">The sequence shown here is derived from an EMBL/GenBank/DDBJ whole genome shotgun (WGS) entry which is preliminary data.</text>
</comment>
<protein>
    <submittedName>
        <fullName evidence="1">Uncharacterized protein</fullName>
    </submittedName>
</protein>
<dbReference type="AlphaFoldDB" id="A0A9Q3FAW3"/>
<reference evidence="1" key="1">
    <citation type="submission" date="2021-03" db="EMBL/GenBank/DDBJ databases">
        <title>Draft genome sequence of rust myrtle Austropuccinia psidii MF-1, a brazilian biotype.</title>
        <authorList>
            <person name="Quecine M.C."/>
            <person name="Pachon D.M.R."/>
            <person name="Bonatelli M.L."/>
            <person name="Correr F.H."/>
            <person name="Franceschini L.M."/>
            <person name="Leite T.F."/>
            <person name="Margarido G.R.A."/>
            <person name="Almeida C.A."/>
            <person name="Ferrarezi J.A."/>
            <person name="Labate C.A."/>
        </authorList>
    </citation>
    <scope>NUCLEOTIDE SEQUENCE</scope>
    <source>
        <strain evidence="1">MF-1</strain>
    </source>
</reference>
<keyword evidence="2" id="KW-1185">Reference proteome</keyword>